<keyword evidence="1" id="KW-0732">Signal</keyword>
<organism evidence="2 3">
    <name type="scientific">Leisingera methylohalidivorans DSM 14336</name>
    <dbReference type="NCBI Taxonomy" id="999552"/>
    <lineage>
        <taxon>Bacteria</taxon>
        <taxon>Pseudomonadati</taxon>
        <taxon>Pseudomonadota</taxon>
        <taxon>Alphaproteobacteria</taxon>
        <taxon>Rhodobacterales</taxon>
        <taxon>Roseobacteraceae</taxon>
        <taxon>Leisingera</taxon>
    </lineage>
</organism>
<dbReference type="EMBL" id="CP006773">
    <property type="protein sequence ID" value="AHD01673.1"/>
    <property type="molecule type" value="Genomic_DNA"/>
</dbReference>
<feature type="signal peptide" evidence="1">
    <location>
        <begin position="1"/>
        <end position="25"/>
    </location>
</feature>
<accession>V9VUH2</accession>
<feature type="chain" id="PRO_5004782717" evidence="1">
    <location>
        <begin position="26"/>
        <end position="108"/>
    </location>
</feature>
<dbReference type="KEGG" id="lmd:METH_14065"/>
<dbReference type="PATRIC" id="fig|999552.6.peg.2813"/>
<keyword evidence="3" id="KW-1185">Reference proteome</keyword>
<evidence type="ECO:0000313" key="2">
    <source>
        <dbReference type="EMBL" id="AHD01673.1"/>
    </source>
</evidence>
<sequence length="108" mass="11418">MMKQTALAAALCGPLCAALAPAASAKDAEGTVVSVLGRHWAVFPVADAAGRYSATRMNLEHLPFRPPAVLTARQAVRALRAATGCSVNIDTMVRNITGTYYAQMICRK</sequence>
<gene>
    <name evidence="2" type="ORF">METH_14065</name>
</gene>
<dbReference type="RefSeq" id="WP_024091030.1">
    <property type="nucleotide sequence ID" value="NC_023135.1"/>
</dbReference>
<dbReference type="Proteomes" id="UP000018780">
    <property type="component" value="Chromosome"/>
</dbReference>
<evidence type="ECO:0000313" key="3">
    <source>
        <dbReference type="Proteomes" id="UP000018780"/>
    </source>
</evidence>
<reference evidence="2 3" key="1">
    <citation type="submission" date="2013-09" db="EMBL/GenBank/DDBJ databases">
        <authorList>
            <consortium name="DOE Joint Genome Institute"/>
            <person name="Klenk H.-P."/>
            <person name="Huntemann M."/>
            <person name="Han J."/>
            <person name="Chen A."/>
            <person name="Kyrpides N."/>
            <person name="Mavromatis K."/>
            <person name="Markowitz V."/>
            <person name="Palaniappan K."/>
            <person name="Ivanova N."/>
            <person name="Schaumberg A."/>
            <person name="Pati A."/>
            <person name="Liolios K."/>
            <person name="Nordberg H.P."/>
            <person name="Cantor M.N."/>
            <person name="Hua S.X."/>
            <person name="Woyke T."/>
        </authorList>
    </citation>
    <scope>NUCLEOTIDE SEQUENCE [LARGE SCALE GENOMIC DNA]</scope>
    <source>
        <strain evidence="2 3">DSM 14336</strain>
    </source>
</reference>
<dbReference type="STRING" id="999552.METH_14065"/>
<name>V9VUH2_9RHOB</name>
<protein>
    <submittedName>
        <fullName evidence="2">Uncharacterized protein</fullName>
    </submittedName>
</protein>
<evidence type="ECO:0000256" key="1">
    <source>
        <dbReference type="SAM" id="SignalP"/>
    </source>
</evidence>
<proteinExistence type="predicted"/>
<dbReference type="AlphaFoldDB" id="V9VUH2"/>
<dbReference type="OrthoDB" id="7859984at2"/>
<dbReference type="HOGENOM" id="CLU_133785_0_0_5"/>